<evidence type="ECO:0000313" key="2">
    <source>
        <dbReference type="Proteomes" id="UP000237271"/>
    </source>
</evidence>
<proteinExistence type="predicted"/>
<accession>A0A2P4WZX5</accession>
<evidence type="ECO:0000313" key="1">
    <source>
        <dbReference type="EMBL" id="POM58835.1"/>
    </source>
</evidence>
<dbReference type="EMBL" id="NCKW01020143">
    <property type="protein sequence ID" value="POM58835.1"/>
    <property type="molecule type" value="Genomic_DNA"/>
</dbReference>
<dbReference type="PANTHER" id="PTHR11439:SF491">
    <property type="entry name" value="INTEGRASE CATALYTIC DOMAIN-CONTAINING PROTEIN"/>
    <property type="match status" value="1"/>
</dbReference>
<dbReference type="AlphaFoldDB" id="A0A2P4WZX5"/>
<comment type="caution">
    <text evidence="1">The sequence shown here is derived from an EMBL/GenBank/DDBJ whole genome shotgun (WGS) entry which is preliminary data.</text>
</comment>
<dbReference type="Proteomes" id="UP000237271">
    <property type="component" value="Unassembled WGS sequence"/>
</dbReference>
<reference evidence="1 2" key="1">
    <citation type="journal article" date="2017" name="Genome Biol. Evol.">
        <title>Phytophthora megakarya and P. palmivora, closely related causal agents of cacao black pod rot, underwent increases in genome sizes and gene numbers by different mechanisms.</title>
        <authorList>
            <person name="Ali S.S."/>
            <person name="Shao J."/>
            <person name="Lary D.J."/>
            <person name="Kronmiller B."/>
            <person name="Shen D."/>
            <person name="Strem M.D."/>
            <person name="Amoako-Attah I."/>
            <person name="Akrofi A.Y."/>
            <person name="Begoude B.A."/>
            <person name="Ten Hoopen G.M."/>
            <person name="Coulibaly K."/>
            <person name="Kebe B.I."/>
            <person name="Melnick R.L."/>
            <person name="Guiltinan M.J."/>
            <person name="Tyler B.M."/>
            <person name="Meinhardt L.W."/>
            <person name="Bailey B.A."/>
        </authorList>
    </citation>
    <scope>NUCLEOTIDE SEQUENCE [LARGE SCALE GENOMIC DNA]</scope>
    <source>
        <strain evidence="2">sbr112.9</strain>
    </source>
</reference>
<protein>
    <submittedName>
        <fullName evidence="1">Copiatype Polyprotein</fullName>
    </submittedName>
</protein>
<sequence length="246" mass="27766">MYVDDVVLATNSESHKTLLFAAFDKKYGFKDGGILRHPSGKNDNGIWIHQENTARKCLSDMDGEAHGSATPMETNAKFKSGEESEDEEAFSFDYRAATGSLKYQATSTRPDTAFSMGYLSRFVSKPTKKHRESLKHILRYLISTSKAGRIYSARNEVTDKIVISGHCDADCGNNPNSRKSITGYMLTIAGGTLSWTARRQSITAMSTDEVNKTRHIELRWHYVREQIKKDHLQIYEVDGTNNQMYC</sequence>
<name>A0A2P4WZX5_9STRA</name>
<dbReference type="PANTHER" id="PTHR11439">
    <property type="entry name" value="GAG-POL-RELATED RETROTRANSPOSON"/>
    <property type="match status" value="1"/>
</dbReference>
<organism evidence="1 2">
    <name type="scientific">Phytophthora palmivora</name>
    <dbReference type="NCBI Taxonomy" id="4796"/>
    <lineage>
        <taxon>Eukaryota</taxon>
        <taxon>Sar</taxon>
        <taxon>Stramenopiles</taxon>
        <taxon>Oomycota</taxon>
        <taxon>Peronosporomycetes</taxon>
        <taxon>Peronosporales</taxon>
        <taxon>Peronosporaceae</taxon>
        <taxon>Phytophthora</taxon>
    </lineage>
</organism>
<gene>
    <name evidence="1" type="ORF">PHPALM_36459</name>
</gene>
<dbReference type="CDD" id="cd09272">
    <property type="entry name" value="RNase_HI_RT_Ty1"/>
    <property type="match status" value="1"/>
</dbReference>
<dbReference type="OrthoDB" id="104876at2759"/>
<keyword evidence="2" id="KW-1185">Reference proteome</keyword>